<dbReference type="OrthoDB" id="442677at2759"/>
<evidence type="ECO:0000313" key="3">
    <source>
        <dbReference type="RefSeq" id="XP_034239959.1"/>
    </source>
</evidence>
<dbReference type="KEGG" id="tpal:117644526"/>
<reference evidence="3" key="1">
    <citation type="submission" date="2025-08" db="UniProtKB">
        <authorList>
            <consortium name="RefSeq"/>
        </authorList>
    </citation>
    <scope>IDENTIFICATION</scope>
    <source>
        <tissue evidence="3">Total insect</tissue>
    </source>
</reference>
<organism evidence="3">
    <name type="scientific">Thrips palmi</name>
    <name type="common">Melon thrips</name>
    <dbReference type="NCBI Taxonomy" id="161013"/>
    <lineage>
        <taxon>Eukaryota</taxon>
        <taxon>Metazoa</taxon>
        <taxon>Ecdysozoa</taxon>
        <taxon>Arthropoda</taxon>
        <taxon>Hexapoda</taxon>
        <taxon>Insecta</taxon>
        <taxon>Pterygota</taxon>
        <taxon>Neoptera</taxon>
        <taxon>Paraneoptera</taxon>
        <taxon>Thysanoptera</taxon>
        <taxon>Terebrantia</taxon>
        <taxon>Thripoidea</taxon>
        <taxon>Thripidae</taxon>
        <taxon>Thrips</taxon>
    </lineage>
</organism>
<feature type="region of interest" description="Disordered" evidence="1">
    <location>
        <begin position="419"/>
        <end position="526"/>
    </location>
</feature>
<accession>A0A6P8ZM44</accession>
<dbReference type="InterPro" id="IPR012677">
    <property type="entry name" value="Nucleotide-bd_a/b_plait_sf"/>
</dbReference>
<proteinExistence type="predicted"/>
<protein>
    <submittedName>
        <fullName evidence="3">Uncharacterized protein LOC117644526</fullName>
    </submittedName>
</protein>
<feature type="compositionally biased region" description="Acidic residues" evidence="1">
    <location>
        <begin position="425"/>
        <end position="488"/>
    </location>
</feature>
<dbReference type="InterPro" id="IPR035979">
    <property type="entry name" value="RBD_domain_sf"/>
</dbReference>
<evidence type="ECO:0000313" key="2">
    <source>
        <dbReference type="Proteomes" id="UP000515158"/>
    </source>
</evidence>
<dbReference type="InParanoid" id="A0A6P8ZM44"/>
<dbReference type="GO" id="GO:0003676">
    <property type="term" value="F:nucleic acid binding"/>
    <property type="evidence" value="ECO:0007669"/>
    <property type="project" value="InterPro"/>
</dbReference>
<sequence>MESAPVNGANGFRGRGGPRGSGGGRGGFRGRGAGGSPFRGRGGARGGPHQGQGRPFRGQSGPFRGGRASFRGGDKGQAPFRGGGRGRGASSTKIHPQVQFVEPYIRKGLDSQYNNFRCLFEITNLPTISIQDFNALRAFIVENTKVSVKRILYKLPSDTSRSVTAVCETETPKNISQVADKLHGLVFRDRHLLINRSFAYPGHLENCVRVFTQKPVATEVTEETLYSLFESCGNLQVIRLINCKPDAALEALITFGDSDSVLKALKLNPKVGKTKANVVSLGQLFATVSPIAAVDKVLKDFKTNYVDKQPNLAYVYFSDEESYSKALELNGTAYDGLHQVVIQPELSVFIADPNFRLKPEQLKAVFGSSKIVAHPIRNDVHVIKFRSKTDLDNALKASPVLINNNSYTVVDSVSKIPITEVKSNDEEEESDEEVDEEEAEDESGEEEEEDVDAEEEEGDSEEGDEDDEGEDEDDEEDEEEEESSEEEATPAPKAPSPKKGQQPPAKTAPKRKWNDKVQKGGKKQKA</sequence>
<feature type="compositionally biased region" description="Gly residues" evidence="1">
    <location>
        <begin position="11"/>
        <end position="50"/>
    </location>
</feature>
<dbReference type="Gene3D" id="3.30.70.330">
    <property type="match status" value="1"/>
</dbReference>
<dbReference type="GeneID" id="117644526"/>
<evidence type="ECO:0000256" key="1">
    <source>
        <dbReference type="SAM" id="MobiDB-lite"/>
    </source>
</evidence>
<dbReference type="Proteomes" id="UP000515158">
    <property type="component" value="Unplaced"/>
</dbReference>
<dbReference type="RefSeq" id="XP_034239959.1">
    <property type="nucleotide sequence ID" value="XM_034384068.1"/>
</dbReference>
<feature type="region of interest" description="Disordered" evidence="1">
    <location>
        <begin position="1"/>
        <end position="95"/>
    </location>
</feature>
<dbReference type="AlphaFoldDB" id="A0A6P8ZM44"/>
<keyword evidence="2" id="KW-1185">Reference proteome</keyword>
<name>A0A6P8ZM44_THRPL</name>
<gene>
    <name evidence="3" type="primary">LOC117644526</name>
</gene>
<dbReference type="SUPFAM" id="SSF54928">
    <property type="entry name" value="RNA-binding domain, RBD"/>
    <property type="match status" value="2"/>
</dbReference>